<dbReference type="PIRSF" id="PIRSF000137">
    <property type="entry name" value="Alcohol_oxidase"/>
    <property type="match status" value="1"/>
</dbReference>
<dbReference type="SUPFAM" id="SSF51905">
    <property type="entry name" value="FAD/NAD(P)-binding domain"/>
    <property type="match status" value="1"/>
</dbReference>
<dbReference type="PANTHER" id="PTHR11552:SF147">
    <property type="entry name" value="CHOLINE DEHYDROGENASE, MITOCHONDRIAL"/>
    <property type="match status" value="1"/>
</dbReference>
<evidence type="ECO:0000313" key="8">
    <source>
        <dbReference type="EMBL" id="GGN05165.1"/>
    </source>
</evidence>
<dbReference type="GO" id="GO:0050660">
    <property type="term" value="F:flavin adenine dinucleotide binding"/>
    <property type="evidence" value="ECO:0007669"/>
    <property type="project" value="InterPro"/>
</dbReference>
<keyword evidence="3" id="KW-0285">Flavoprotein</keyword>
<gene>
    <name evidence="8" type="ORF">GCM10011578_028810</name>
</gene>
<dbReference type="InterPro" id="IPR007867">
    <property type="entry name" value="GMC_OxRtase_C"/>
</dbReference>
<dbReference type="EMBL" id="BMML01000005">
    <property type="protein sequence ID" value="GGN05165.1"/>
    <property type="molecule type" value="Genomic_DNA"/>
</dbReference>
<evidence type="ECO:0000259" key="7">
    <source>
        <dbReference type="Pfam" id="PF05199"/>
    </source>
</evidence>
<proteinExistence type="inferred from homology"/>
<feature type="domain" description="Glucose-methanol-choline oxidoreductase N-terminal" evidence="6">
    <location>
        <begin position="4"/>
        <end position="293"/>
    </location>
</feature>
<name>A0A917XBH6_9ACTN</name>
<evidence type="ECO:0000256" key="3">
    <source>
        <dbReference type="ARBA" id="ARBA00022630"/>
    </source>
</evidence>
<keyword evidence="9" id="KW-1185">Reference proteome</keyword>
<keyword evidence="4 5" id="KW-0274">FAD</keyword>
<feature type="binding site" evidence="5">
    <location>
        <position position="217"/>
    </location>
    <ligand>
        <name>FAD</name>
        <dbReference type="ChEBI" id="CHEBI:57692"/>
    </ligand>
</feature>
<evidence type="ECO:0000313" key="9">
    <source>
        <dbReference type="Proteomes" id="UP000653411"/>
    </source>
</evidence>
<reference evidence="8" key="1">
    <citation type="journal article" date="2014" name="Int. J. Syst. Evol. Microbiol.">
        <title>Complete genome sequence of Corynebacterium casei LMG S-19264T (=DSM 44701T), isolated from a smear-ripened cheese.</title>
        <authorList>
            <consortium name="US DOE Joint Genome Institute (JGI-PGF)"/>
            <person name="Walter F."/>
            <person name="Albersmeier A."/>
            <person name="Kalinowski J."/>
            <person name="Ruckert C."/>
        </authorList>
    </citation>
    <scope>NUCLEOTIDE SEQUENCE</scope>
    <source>
        <strain evidence="8">CGMCC 4.7110</strain>
    </source>
</reference>
<feature type="binding site" evidence="5">
    <location>
        <position position="82"/>
    </location>
    <ligand>
        <name>FAD</name>
        <dbReference type="ChEBI" id="CHEBI:57692"/>
    </ligand>
</feature>
<dbReference type="Gene3D" id="3.30.410.40">
    <property type="match status" value="1"/>
</dbReference>
<dbReference type="InterPro" id="IPR036188">
    <property type="entry name" value="FAD/NAD-bd_sf"/>
</dbReference>
<organism evidence="8 9">
    <name type="scientific">Streptomyces fuscichromogenes</name>
    <dbReference type="NCBI Taxonomy" id="1324013"/>
    <lineage>
        <taxon>Bacteria</taxon>
        <taxon>Bacillati</taxon>
        <taxon>Actinomycetota</taxon>
        <taxon>Actinomycetes</taxon>
        <taxon>Kitasatosporales</taxon>
        <taxon>Streptomycetaceae</taxon>
        <taxon>Streptomyces</taxon>
    </lineage>
</organism>
<comment type="similarity">
    <text evidence="2">Belongs to the GMC oxidoreductase family.</text>
</comment>
<dbReference type="RefSeq" id="WP_189263051.1">
    <property type="nucleotide sequence ID" value="NZ_BMML01000005.1"/>
</dbReference>
<sequence length="501" mass="52533">MTAYDYVVVGGGTAGCVLAARLSEDAAAEVLLVETGSALGPPAMHLPVGFPLIPAKEILWSRWTTPQPGTLSRSHHWPSGRVLGGSSSINAMMHVRGHRAVYDGWADSGAKGWSYPELLPYFRRTETAMGRNPALRGVIGPVWAAPTTQLDDGSLTFLGALTEAGHDLTDDINGERQHGAFWCDLAGAGGRRQSAADAYLVPVLDRPNLHLATEADVSRLVIEHGRCTGVEYTSFGTVERAEARGELILAAGTVGSAHLLLLSGVGPAAHLRDVGIPVLADLPGVGANLHDHLQCPVVFEAGRQLTTSHGFSTVGALVHSGATAVPDVQLMLLDAPADIADVGTPECGHTVAFAHTAPASRGTVRLRSPNPGRLPLIDPNYLADSADVSAMLVALGIAREIGRMPAWGQWGARETAPGKGDDLVAYIRRNAATFHNPVGTCRIGMDALAVVDPDLRVHGVDGLRVADASVMPSIPNTGVNATVLAVAERAAETIRRDAKRP</sequence>
<dbReference type="SUPFAM" id="SSF54373">
    <property type="entry name" value="FAD-linked reductases, C-terminal domain"/>
    <property type="match status" value="1"/>
</dbReference>
<dbReference type="AlphaFoldDB" id="A0A917XBH6"/>
<dbReference type="PANTHER" id="PTHR11552">
    <property type="entry name" value="GLUCOSE-METHANOL-CHOLINE GMC OXIDOREDUCTASE"/>
    <property type="match status" value="1"/>
</dbReference>
<feature type="domain" description="Glucose-methanol-choline oxidoreductase C-terminal" evidence="7">
    <location>
        <begin position="358"/>
        <end position="487"/>
    </location>
</feature>
<dbReference type="Pfam" id="PF05199">
    <property type="entry name" value="GMC_oxred_C"/>
    <property type="match status" value="1"/>
</dbReference>
<dbReference type="Gene3D" id="3.50.50.60">
    <property type="entry name" value="FAD/NAD(P)-binding domain"/>
    <property type="match status" value="1"/>
</dbReference>
<dbReference type="Proteomes" id="UP000653411">
    <property type="component" value="Unassembled WGS sequence"/>
</dbReference>
<dbReference type="GO" id="GO:0016614">
    <property type="term" value="F:oxidoreductase activity, acting on CH-OH group of donors"/>
    <property type="evidence" value="ECO:0007669"/>
    <property type="project" value="InterPro"/>
</dbReference>
<evidence type="ECO:0000259" key="6">
    <source>
        <dbReference type="Pfam" id="PF00732"/>
    </source>
</evidence>
<evidence type="ECO:0000256" key="5">
    <source>
        <dbReference type="PIRSR" id="PIRSR000137-2"/>
    </source>
</evidence>
<dbReference type="InterPro" id="IPR000172">
    <property type="entry name" value="GMC_OxRdtase_N"/>
</dbReference>
<evidence type="ECO:0000256" key="4">
    <source>
        <dbReference type="ARBA" id="ARBA00022827"/>
    </source>
</evidence>
<comment type="caution">
    <text evidence="8">The sequence shown here is derived from an EMBL/GenBank/DDBJ whole genome shotgun (WGS) entry which is preliminary data.</text>
</comment>
<protein>
    <submittedName>
        <fullName evidence="8">Choline dehydrogenase</fullName>
    </submittedName>
</protein>
<reference evidence="8" key="2">
    <citation type="submission" date="2020-09" db="EMBL/GenBank/DDBJ databases">
        <authorList>
            <person name="Sun Q."/>
            <person name="Zhou Y."/>
        </authorList>
    </citation>
    <scope>NUCLEOTIDE SEQUENCE</scope>
    <source>
        <strain evidence="8">CGMCC 4.7110</strain>
    </source>
</reference>
<evidence type="ECO:0000256" key="1">
    <source>
        <dbReference type="ARBA" id="ARBA00001974"/>
    </source>
</evidence>
<comment type="cofactor">
    <cofactor evidence="1 5">
        <name>FAD</name>
        <dbReference type="ChEBI" id="CHEBI:57692"/>
    </cofactor>
</comment>
<evidence type="ECO:0000256" key="2">
    <source>
        <dbReference type="ARBA" id="ARBA00010790"/>
    </source>
</evidence>
<accession>A0A917XBH6</accession>
<dbReference type="InterPro" id="IPR012132">
    <property type="entry name" value="GMC_OxRdtase"/>
</dbReference>
<dbReference type="Pfam" id="PF00732">
    <property type="entry name" value="GMC_oxred_N"/>
    <property type="match status" value="1"/>
</dbReference>